<evidence type="ECO:0000313" key="2">
    <source>
        <dbReference type="EMBL" id="QBQ56112.1"/>
    </source>
</evidence>
<keyword evidence="3" id="KW-1185">Reference proteome</keyword>
<dbReference type="EMBL" id="CP038033">
    <property type="protein sequence ID" value="QBQ56112.1"/>
    <property type="molecule type" value="Genomic_DNA"/>
</dbReference>
<dbReference type="RefSeq" id="WP_134359364.1">
    <property type="nucleotide sequence ID" value="NZ_CP038033.1"/>
</dbReference>
<dbReference type="Pfam" id="PF13362">
    <property type="entry name" value="Toprim_3"/>
    <property type="match status" value="1"/>
</dbReference>
<proteinExistence type="predicted"/>
<organism evidence="2 3">
    <name type="scientific">Nitrosococcus wardiae</name>
    <dbReference type="NCBI Taxonomy" id="1814290"/>
    <lineage>
        <taxon>Bacteria</taxon>
        <taxon>Pseudomonadati</taxon>
        <taxon>Pseudomonadota</taxon>
        <taxon>Gammaproteobacteria</taxon>
        <taxon>Chromatiales</taxon>
        <taxon>Chromatiaceae</taxon>
        <taxon>Nitrosococcus</taxon>
    </lineage>
</organism>
<feature type="domain" description="Toprim" evidence="1">
    <location>
        <begin position="193"/>
        <end position="290"/>
    </location>
</feature>
<dbReference type="GO" id="GO:0016853">
    <property type="term" value="F:isomerase activity"/>
    <property type="evidence" value="ECO:0007669"/>
    <property type="project" value="UniProtKB-KW"/>
</dbReference>
<reference evidence="2 3" key="1">
    <citation type="submission" date="2019-03" db="EMBL/GenBank/DDBJ databases">
        <title>The genome sequence of Nitrosococcus wardiae strain D1FHST reveals the archetypal metabolic capacity of ammonia-oxidizing Gammaproteobacteria.</title>
        <authorList>
            <person name="Wang L."/>
            <person name="Lim C.K."/>
            <person name="Hanson T.E."/>
            <person name="Dang H."/>
            <person name="Klotz M.G."/>
        </authorList>
    </citation>
    <scope>NUCLEOTIDE SEQUENCE [LARGE SCALE GENOMIC DNA]</scope>
    <source>
        <strain evidence="2 3">D1FHS</strain>
    </source>
</reference>
<dbReference type="InterPro" id="IPR006171">
    <property type="entry name" value="TOPRIM_dom"/>
</dbReference>
<dbReference type="KEGG" id="nwr:E3U44_17545"/>
<dbReference type="AlphaFoldDB" id="A0A4P7C5I0"/>
<evidence type="ECO:0000259" key="1">
    <source>
        <dbReference type="Pfam" id="PF13362"/>
    </source>
</evidence>
<protein>
    <submittedName>
        <fullName evidence="2">Topoisomerase</fullName>
    </submittedName>
</protein>
<sequence length="300" mass="32101">MINLPHFRDAIRAAGLEPPEVIEPGKRHRFPGIGKRLSNRAGWCLLFDDGLGGCFGDWSSGIEAAWQAKRSTPYSQAERAAFTRRVEAAKAQAKAERDARQDRAANRAATIWNAATPAPETHPYLLRKGIQVHGARWYKGTLVLPVVDFTGKLTSLQFINAHGDKRLLSGGRKQGCLIPVSGHRGGISRVILRMILCEGWATGCTLAEDEPTAWVLAAIDAGNLHSVAVAARCHWPAAELIIAGDDDRLTAGNPGATKAQAAAMAAGALLALPPWPEGAPETLSDFNDLAVWLRQTGGGV</sequence>
<keyword evidence="2" id="KW-0413">Isomerase</keyword>
<gene>
    <name evidence="2" type="ORF">E3U44_17545</name>
</gene>
<dbReference type="Proteomes" id="UP000294325">
    <property type="component" value="Chromosome"/>
</dbReference>
<dbReference type="OrthoDB" id="9763644at2"/>
<evidence type="ECO:0000313" key="3">
    <source>
        <dbReference type="Proteomes" id="UP000294325"/>
    </source>
</evidence>
<name>A0A4P7C5I0_9GAMM</name>
<accession>A0A4P7C5I0</accession>